<feature type="region of interest" description="Disordered" evidence="1">
    <location>
        <begin position="888"/>
        <end position="936"/>
    </location>
</feature>
<dbReference type="AlphaFoldDB" id="A0A8T2LUF5"/>
<feature type="compositionally biased region" description="Polar residues" evidence="1">
    <location>
        <begin position="535"/>
        <end position="564"/>
    </location>
</feature>
<feature type="region of interest" description="Disordered" evidence="1">
    <location>
        <begin position="962"/>
        <end position="982"/>
    </location>
</feature>
<feature type="compositionally biased region" description="Low complexity" evidence="1">
    <location>
        <begin position="384"/>
        <end position="401"/>
    </location>
</feature>
<evidence type="ECO:0000313" key="3">
    <source>
        <dbReference type="Proteomes" id="UP000752171"/>
    </source>
</evidence>
<feature type="region of interest" description="Disordered" evidence="1">
    <location>
        <begin position="314"/>
        <end position="351"/>
    </location>
</feature>
<proteinExistence type="predicted"/>
<feature type="compositionally biased region" description="Polar residues" evidence="1">
    <location>
        <begin position="481"/>
        <end position="491"/>
    </location>
</feature>
<feature type="region of interest" description="Disordered" evidence="1">
    <location>
        <begin position="152"/>
        <end position="191"/>
    </location>
</feature>
<name>A0A8T2LUF5_ASTMX</name>
<accession>A0A8T2LUF5</accession>
<feature type="region of interest" description="Disordered" evidence="1">
    <location>
        <begin position="534"/>
        <end position="596"/>
    </location>
</feature>
<dbReference type="Proteomes" id="UP000752171">
    <property type="component" value="Unassembled WGS sequence"/>
</dbReference>
<protein>
    <submittedName>
        <fullName evidence="2">Uncharacterized protein</fullName>
    </submittedName>
</protein>
<feature type="region of interest" description="Disordered" evidence="1">
    <location>
        <begin position="363"/>
        <end position="401"/>
    </location>
</feature>
<feature type="region of interest" description="Disordered" evidence="1">
    <location>
        <begin position="705"/>
        <end position="768"/>
    </location>
</feature>
<sequence length="1020" mass="111333">MVFGWPACLLYVAVCTFTMPLGFHLRLALLYFTLLALAEGQHLAATPPTDSSMEPVNEDKTANEDLKNMDNLPNVYRYHFSERTAFKNVSASITADSVQSERPLSRPITSPTSSKHVLKFVYPYPLSGGTTSSRSAKWILSNSSYTAQRFGPVEGGHSVGPNYSNQDQNKGHLTDLNPLPGNQTNGGSQHSGRVLAKSTIQVNERGSIVRGIWHRIKLPESVSSPLVKTQPIAINRYPDGHLEVPTPLLQNTWRPYSKIISNVQATSGTHSVEQVQTDAGTTHQDQATNSKPVTLVRVKPGHASEVHRLFGNTNKNIHNQDTKGQDQFQDVRRTSKSDPIVTRLPTSSSATSRAVFYHPRLKSTDSSVVQSHTNLELSQSKPNSASAASQTVGSTVSTSSASQPAWRYLNGPKMEGDDAKFLGRSPVTVSSSKHMNQPNVEKLDVLENAQKTGTVQWLVVKPNPASNSARAAVYDSIHLSPRTQSSSLSKQNKADVTGSPNSRADREFKFSSQLFSAGSIDRSVQSHEVNPFQLAPTSRSQRFPTFDNYQTGYQTSHSPSSFNFKDTRDSLGWKPRALPPSHSVGGPSEKQLYPPTDHSQYKMKVQANLHLKKSFENPSQTNLSIFFRPNTLHDLRIKEHSETSTKQPVTSSRFQQNTEVSSISGSAVLANGSDQSIENYLSRNSSEISKLTAIDAGKISSLPISAVNSSSPENGTGDVQTSTGNIYSVNESTGQNETPSSSSRPQTATEDKNVSVSESISANVESITPQNGIRHIQAKMMSGLPFPKEALPINPAEKHQQEDEDQTKAVQQLSRLMNATQSSRPTSRVVVVAKHVKVNHKSPNTYEKSQLPTYRSAIIRKKSTNRLLANVSKDETKPENYGTVNVSAELEVQTESSPAETKMDPSYSDLKSTNISTNNNPVQSTDSQQSLNSTQSKFKQIKPLSIKYLDVAGSASISIHSGPMINGTEHHSNSSTLPTSTLVPTTTEPIYATVINDVTEATHLIEDGIEPTTSVLHSFP</sequence>
<feature type="compositionally biased region" description="Polar residues" evidence="1">
    <location>
        <begin position="180"/>
        <end position="191"/>
    </location>
</feature>
<feature type="compositionally biased region" description="Basic and acidic residues" evidence="1">
    <location>
        <begin position="318"/>
        <end position="336"/>
    </location>
</feature>
<evidence type="ECO:0000313" key="2">
    <source>
        <dbReference type="EMBL" id="KAG9274417.1"/>
    </source>
</evidence>
<comment type="caution">
    <text evidence="2">The sequence shown here is derived from an EMBL/GenBank/DDBJ whole genome shotgun (WGS) entry which is preliminary data.</text>
</comment>
<dbReference type="EMBL" id="JAICCE010000008">
    <property type="protein sequence ID" value="KAG9274417.1"/>
    <property type="molecule type" value="Genomic_DNA"/>
</dbReference>
<organism evidence="2 3">
    <name type="scientific">Astyanax mexicanus</name>
    <name type="common">Blind cave fish</name>
    <name type="synonym">Astyanax fasciatus mexicanus</name>
    <dbReference type="NCBI Taxonomy" id="7994"/>
    <lineage>
        <taxon>Eukaryota</taxon>
        <taxon>Metazoa</taxon>
        <taxon>Chordata</taxon>
        <taxon>Craniata</taxon>
        <taxon>Vertebrata</taxon>
        <taxon>Euteleostomi</taxon>
        <taxon>Actinopterygii</taxon>
        <taxon>Neopterygii</taxon>
        <taxon>Teleostei</taxon>
        <taxon>Ostariophysi</taxon>
        <taxon>Characiformes</taxon>
        <taxon>Characoidei</taxon>
        <taxon>Acestrorhamphidae</taxon>
        <taxon>Acestrorhamphinae</taxon>
        <taxon>Astyanax</taxon>
    </lineage>
</organism>
<feature type="compositionally biased region" description="Polar residues" evidence="1">
    <location>
        <begin position="909"/>
        <end position="936"/>
    </location>
</feature>
<gene>
    <name evidence="2" type="ORF">AMEX_G11332</name>
</gene>
<feature type="compositionally biased region" description="Polar residues" evidence="1">
    <location>
        <begin position="364"/>
        <end position="383"/>
    </location>
</feature>
<reference evidence="2 3" key="1">
    <citation type="submission" date="2021-07" db="EMBL/GenBank/DDBJ databases">
        <authorList>
            <person name="Imarazene B."/>
            <person name="Zahm M."/>
            <person name="Klopp C."/>
            <person name="Cabau C."/>
            <person name="Beille S."/>
            <person name="Jouanno E."/>
            <person name="Castinel A."/>
            <person name="Lluch J."/>
            <person name="Gil L."/>
            <person name="Kuchtly C."/>
            <person name="Lopez Roques C."/>
            <person name="Donnadieu C."/>
            <person name="Parrinello H."/>
            <person name="Journot L."/>
            <person name="Du K."/>
            <person name="Schartl M."/>
            <person name="Retaux S."/>
            <person name="Guiguen Y."/>
        </authorList>
    </citation>
    <scope>NUCLEOTIDE SEQUENCE [LARGE SCALE GENOMIC DNA]</scope>
    <source>
        <strain evidence="2">Pach_M1</strain>
        <tissue evidence="2">Testis</tissue>
    </source>
</reference>
<feature type="region of interest" description="Disordered" evidence="1">
    <location>
        <begin position="481"/>
        <end position="507"/>
    </location>
</feature>
<evidence type="ECO:0000256" key="1">
    <source>
        <dbReference type="SAM" id="MobiDB-lite"/>
    </source>
</evidence>